<evidence type="ECO:0000256" key="1">
    <source>
        <dbReference type="SAM" id="Phobius"/>
    </source>
</evidence>
<sequence length="399" mass="46157">MRRFYGIAAGTGGVQRRRSLSGLYVPLTSSAIVKRVLSILLLLLPHFLMARQEPVWISFKKEPVFVRNPTFSLLKIRDERSFKAQLGTIISGPKSSIAVRSNDEIASTFDDLLSPGFSPDSTRVPIIIRIQELIFFEKEKKALQADGTCRLELAFDVMRDGKPVQLTTYTARTIYTRSFGQTDRLELVARKALESAAQYLSNWIKINRDKSPALVKGLKFVYIDHSIQQASGDTVFYHPLRPLSWDDFQAAPRIGSRNAASIFPTFSYEGHSRWVNGFIEVQLTFKTFMVKSMSWVRPGHKDDYGLLHEQKHFDIVKLIVERFKQRIIADPDMDFEEYNSRVQFLYLEAYRDMNRWQEQYDGETQHGINRAEQERWNRKITQDLKNAEDLTAIMLSNRQ</sequence>
<dbReference type="EMBL" id="VTWS01000010">
    <property type="protein sequence ID" value="KAA9346412.1"/>
    <property type="molecule type" value="Genomic_DNA"/>
</dbReference>
<protein>
    <recommendedName>
        <fullName evidence="4">DUF922 domain-containing protein</fullName>
    </recommendedName>
</protein>
<dbReference type="Proteomes" id="UP000326344">
    <property type="component" value="Unassembled WGS sequence"/>
</dbReference>
<keyword evidence="3" id="KW-1185">Reference proteome</keyword>
<dbReference type="Pfam" id="PF06037">
    <property type="entry name" value="DUF922"/>
    <property type="match status" value="1"/>
</dbReference>
<keyword evidence="1" id="KW-1133">Transmembrane helix</keyword>
<name>A0A5N1J6Q8_9BACT</name>
<reference evidence="2 3" key="1">
    <citation type="submission" date="2019-09" db="EMBL/GenBank/DDBJ databases">
        <title>Genome Sequence of Larkinella sp MA1.</title>
        <authorList>
            <person name="Srinivasan S."/>
        </authorList>
    </citation>
    <scope>NUCLEOTIDE SEQUENCE [LARGE SCALE GENOMIC DNA]</scope>
    <source>
        <strain evidence="2 3">MA1</strain>
    </source>
</reference>
<dbReference type="AlphaFoldDB" id="A0A5N1J6Q8"/>
<evidence type="ECO:0000313" key="2">
    <source>
        <dbReference type="EMBL" id="KAA9346412.1"/>
    </source>
</evidence>
<evidence type="ECO:0000313" key="3">
    <source>
        <dbReference type="Proteomes" id="UP000326344"/>
    </source>
</evidence>
<gene>
    <name evidence="2" type="ORF">F0P93_27910</name>
</gene>
<keyword evidence="1" id="KW-0812">Transmembrane</keyword>
<organism evidence="2 3">
    <name type="scientific">Larkinella humicola</name>
    <dbReference type="NCBI Taxonomy" id="2607654"/>
    <lineage>
        <taxon>Bacteria</taxon>
        <taxon>Pseudomonadati</taxon>
        <taxon>Bacteroidota</taxon>
        <taxon>Cytophagia</taxon>
        <taxon>Cytophagales</taxon>
        <taxon>Spirosomataceae</taxon>
        <taxon>Larkinella</taxon>
    </lineage>
</organism>
<dbReference type="InterPro" id="IPR010321">
    <property type="entry name" value="DUF922"/>
</dbReference>
<comment type="caution">
    <text evidence="2">The sequence shown here is derived from an EMBL/GenBank/DDBJ whole genome shotgun (WGS) entry which is preliminary data.</text>
</comment>
<accession>A0A5N1J6Q8</accession>
<feature type="transmembrane region" description="Helical" evidence="1">
    <location>
        <begin position="21"/>
        <end position="44"/>
    </location>
</feature>
<proteinExistence type="predicted"/>
<evidence type="ECO:0008006" key="4">
    <source>
        <dbReference type="Google" id="ProtNLM"/>
    </source>
</evidence>
<keyword evidence="1" id="KW-0472">Membrane</keyword>